<sequence length="707" mass="76371">MSLHLKRLVSGGQARFVQDGVDLDLVYITDRLLIMAFPSTGVPTVWRNNRHEVRRFLDERHGKGWRVWNFRPKDEGEYDEEDFYGRVSRYPFPDHQPPPLSLIPMAVADMTAWLAEDPKNVIVIHCKAGKGRSGTMACSYLISLPKLPLPPRELRNISIAKHKTKSGQDIPTGGLAQNALFDSPAEDAKSGASAQAITSNEYDPSVWRSKIEAALALHSSQRMKPKAASAGPLAVSMNTVSSANYANAQAADGLTSHADLQRPKSMALGLTPGGKISHVQSVSVDAGRRLAQSEGFAANGGDASPDATTSPNSRGEHASLDTTSQAPYQSQDENDDHKSPSLVGRVGVSIASQRRWMGYWARLLAQQDARASLTHLAPAQSSRVIRILRISILQDLKTSADTSSVDSTNGASHATPGGGHRSAISAARHFGKLDSFKLFVGQYDTALVTQLEDFERDARRRQSVKNSGSSDSRDATGGPAIGDSNDVGKGSAAQSSSKRLAQHGNEEGVGQWGFDVVTEAEKARRFHWPDTPSSGGSGRKFDFFDWFAKLKESERVVGGGEEAGEEGHSTDTVWHHFDLDPTSSNASSKANLASLSKAPSAASPPSPSHSPSSSASQGLLVSPDRELCLRVQSRNKVLNALLPDIASSAGWVWLIPAFEEPRSAGEIRRGDRTTVRFAREEVDFAKKITGLRGVQVEWEWVSTGNQS</sequence>
<feature type="region of interest" description="Disordered" evidence="3">
    <location>
        <begin position="399"/>
        <end position="422"/>
    </location>
</feature>
<dbReference type="CDD" id="cd14497">
    <property type="entry name" value="PTP_PTEN-like"/>
    <property type="match status" value="1"/>
</dbReference>
<dbReference type="PROSITE" id="PS51181">
    <property type="entry name" value="PPASE_TENSIN"/>
    <property type="match status" value="1"/>
</dbReference>
<feature type="compositionally biased region" description="Polar residues" evidence="3">
    <location>
        <begin position="399"/>
        <end position="412"/>
    </location>
</feature>
<dbReference type="AlphaFoldDB" id="A0A316UE89"/>
<dbReference type="InterPro" id="IPR016130">
    <property type="entry name" value="Tyr_Pase_AS"/>
</dbReference>
<dbReference type="GO" id="GO:0016314">
    <property type="term" value="F:phosphatidylinositol-3,4,5-trisphosphate 3-phosphatase activity"/>
    <property type="evidence" value="ECO:0007669"/>
    <property type="project" value="UniProtKB-EC"/>
</dbReference>
<dbReference type="GO" id="GO:0005634">
    <property type="term" value="C:nucleus"/>
    <property type="evidence" value="ECO:0007669"/>
    <property type="project" value="TreeGrafter"/>
</dbReference>
<feature type="domain" description="Phosphatase tensin-type" evidence="5">
    <location>
        <begin position="14"/>
        <end position="367"/>
    </location>
</feature>
<dbReference type="Gene3D" id="3.90.190.10">
    <property type="entry name" value="Protein tyrosine phosphatase superfamily"/>
    <property type="match status" value="1"/>
</dbReference>
<feature type="region of interest" description="Disordered" evidence="3">
    <location>
        <begin position="295"/>
        <end position="342"/>
    </location>
</feature>
<dbReference type="PANTHER" id="PTHR12305:SF81">
    <property type="entry name" value="PHOSPHATIDYLINOSITOL 3,4,5-TRISPHOSPHATE 3-PHOSPHATASE AND DUAL-SPECIFICITY PROTEIN PHOSPHATASE PTEN"/>
    <property type="match status" value="1"/>
</dbReference>
<feature type="domain" description="Tyrosine specific protein phosphatases" evidence="4">
    <location>
        <begin position="100"/>
        <end position="143"/>
    </location>
</feature>
<dbReference type="GO" id="GO:0005829">
    <property type="term" value="C:cytosol"/>
    <property type="evidence" value="ECO:0007669"/>
    <property type="project" value="TreeGrafter"/>
</dbReference>
<dbReference type="GO" id="GO:0042995">
    <property type="term" value="C:cell projection"/>
    <property type="evidence" value="ECO:0007669"/>
    <property type="project" value="TreeGrafter"/>
</dbReference>
<dbReference type="SUPFAM" id="SSF52799">
    <property type="entry name" value="(Phosphotyrosine protein) phosphatases II"/>
    <property type="match status" value="1"/>
</dbReference>
<dbReference type="GeneID" id="37016443"/>
<dbReference type="InterPro" id="IPR057023">
    <property type="entry name" value="PTP-SAK"/>
</dbReference>
<dbReference type="EC" id="3.1.3.67" evidence="1"/>
<organism evidence="6 7">
    <name type="scientific">Pseudomicrostroma glucosiphilum</name>
    <dbReference type="NCBI Taxonomy" id="1684307"/>
    <lineage>
        <taxon>Eukaryota</taxon>
        <taxon>Fungi</taxon>
        <taxon>Dikarya</taxon>
        <taxon>Basidiomycota</taxon>
        <taxon>Ustilaginomycotina</taxon>
        <taxon>Exobasidiomycetes</taxon>
        <taxon>Microstromatales</taxon>
        <taxon>Microstromatales incertae sedis</taxon>
        <taxon>Pseudomicrostroma</taxon>
    </lineage>
</organism>
<dbReference type="GO" id="GO:0051896">
    <property type="term" value="P:regulation of phosphatidylinositol 3-kinase/protein kinase B signal transduction"/>
    <property type="evidence" value="ECO:0007669"/>
    <property type="project" value="TreeGrafter"/>
</dbReference>
<evidence type="ECO:0000259" key="5">
    <source>
        <dbReference type="PROSITE" id="PS51181"/>
    </source>
</evidence>
<keyword evidence="2" id="KW-0378">Hydrolase</keyword>
<reference evidence="6 7" key="1">
    <citation type="journal article" date="2018" name="Mol. Biol. Evol.">
        <title>Broad Genomic Sampling Reveals a Smut Pathogenic Ancestry of the Fungal Clade Ustilaginomycotina.</title>
        <authorList>
            <person name="Kijpornyongpan T."/>
            <person name="Mondo S.J."/>
            <person name="Barry K."/>
            <person name="Sandor L."/>
            <person name="Lee J."/>
            <person name="Lipzen A."/>
            <person name="Pangilinan J."/>
            <person name="LaButti K."/>
            <person name="Hainaut M."/>
            <person name="Henrissat B."/>
            <person name="Grigoriev I.V."/>
            <person name="Spatafora J.W."/>
            <person name="Aime M.C."/>
        </authorList>
    </citation>
    <scope>NUCLEOTIDE SEQUENCE [LARGE SCALE GENOMIC DNA]</scope>
    <source>
        <strain evidence="6 7">MCA 4718</strain>
    </source>
</reference>
<feature type="region of interest" description="Disordered" evidence="3">
    <location>
        <begin position="557"/>
        <end position="618"/>
    </location>
</feature>
<feature type="compositionally biased region" description="Low complexity" evidence="3">
    <location>
        <begin position="583"/>
        <end position="601"/>
    </location>
</feature>
<dbReference type="EMBL" id="KZ819321">
    <property type="protein sequence ID" value="PWN23520.1"/>
    <property type="molecule type" value="Genomic_DNA"/>
</dbReference>
<dbReference type="InterPro" id="IPR029021">
    <property type="entry name" value="Prot-tyrosine_phosphatase-like"/>
</dbReference>
<name>A0A316UE89_9BASI</name>
<gene>
    <name evidence="6" type="ORF">BCV69DRAFT_309414</name>
</gene>
<dbReference type="Proteomes" id="UP000245942">
    <property type="component" value="Unassembled WGS sequence"/>
</dbReference>
<keyword evidence="7" id="KW-1185">Reference proteome</keyword>
<evidence type="ECO:0000259" key="4">
    <source>
        <dbReference type="PROSITE" id="PS50056"/>
    </source>
</evidence>
<protein>
    <recommendedName>
        <fullName evidence="1">phosphatidylinositol-3,4,5-trisphosphate 3-phosphatase</fullName>
        <ecNumber evidence="1">3.1.3.67</ecNumber>
    </recommendedName>
</protein>
<dbReference type="PROSITE" id="PS00383">
    <property type="entry name" value="TYR_PHOSPHATASE_1"/>
    <property type="match status" value="1"/>
</dbReference>
<feature type="region of interest" description="Disordered" evidence="3">
    <location>
        <begin position="457"/>
        <end position="512"/>
    </location>
</feature>
<evidence type="ECO:0000256" key="1">
    <source>
        <dbReference type="ARBA" id="ARBA00013015"/>
    </source>
</evidence>
<dbReference type="PROSITE" id="PS50056">
    <property type="entry name" value="TYR_PHOSPHATASE_2"/>
    <property type="match status" value="1"/>
</dbReference>
<dbReference type="OrthoDB" id="5632at2759"/>
<dbReference type="GO" id="GO:0043491">
    <property type="term" value="P:phosphatidylinositol 3-kinase/protein kinase B signal transduction"/>
    <property type="evidence" value="ECO:0007669"/>
    <property type="project" value="TreeGrafter"/>
</dbReference>
<dbReference type="GO" id="GO:0046856">
    <property type="term" value="P:phosphatidylinositol dephosphorylation"/>
    <property type="evidence" value="ECO:0007669"/>
    <property type="project" value="TreeGrafter"/>
</dbReference>
<evidence type="ECO:0000256" key="2">
    <source>
        <dbReference type="ARBA" id="ARBA00022801"/>
    </source>
</evidence>
<proteinExistence type="predicted"/>
<evidence type="ECO:0000313" key="6">
    <source>
        <dbReference type="EMBL" id="PWN23520.1"/>
    </source>
</evidence>
<dbReference type="InterPro" id="IPR051281">
    <property type="entry name" value="Dual-spec_lipid-protein_phosph"/>
</dbReference>
<dbReference type="GO" id="GO:0048870">
    <property type="term" value="P:cell motility"/>
    <property type="evidence" value="ECO:0007669"/>
    <property type="project" value="TreeGrafter"/>
</dbReference>
<evidence type="ECO:0000256" key="3">
    <source>
        <dbReference type="SAM" id="MobiDB-lite"/>
    </source>
</evidence>
<dbReference type="GO" id="GO:0004725">
    <property type="term" value="F:protein tyrosine phosphatase activity"/>
    <property type="evidence" value="ECO:0007669"/>
    <property type="project" value="TreeGrafter"/>
</dbReference>
<feature type="compositionally biased region" description="Polar residues" evidence="3">
    <location>
        <begin position="320"/>
        <end position="331"/>
    </location>
</feature>
<accession>A0A316UE89</accession>
<feature type="compositionally biased region" description="Basic and acidic residues" evidence="3">
    <location>
        <begin position="565"/>
        <end position="579"/>
    </location>
</feature>
<dbReference type="RefSeq" id="XP_025350680.1">
    <property type="nucleotide sequence ID" value="XM_025494709.1"/>
</dbReference>
<dbReference type="InterPro" id="IPR029023">
    <property type="entry name" value="Tensin_phosphatase"/>
</dbReference>
<dbReference type="Pfam" id="PF22784">
    <property type="entry name" value="PTP-SAK"/>
    <property type="match status" value="1"/>
</dbReference>
<dbReference type="PANTHER" id="PTHR12305">
    <property type="entry name" value="PHOSPHATASE WITH HOMOLOGY TO TENSIN"/>
    <property type="match status" value="1"/>
</dbReference>
<evidence type="ECO:0000313" key="7">
    <source>
        <dbReference type="Proteomes" id="UP000245942"/>
    </source>
</evidence>
<dbReference type="InterPro" id="IPR000387">
    <property type="entry name" value="Tyr_Pase_dom"/>
</dbReference>
<dbReference type="GO" id="GO:0005886">
    <property type="term" value="C:plasma membrane"/>
    <property type="evidence" value="ECO:0007669"/>
    <property type="project" value="TreeGrafter"/>
</dbReference>
<dbReference type="STRING" id="1684307.A0A316UE89"/>